<sequence length="494" mass="55073">MYTADGVQTPIKSIQSNFVGRSMYVAEFECEDYTQASTNNVARSIGLELCLLKMPRRTVQSHCSESSEVEDALAGLVVGELFKSPIDFNGLAEAMHCAYTETLGTITPKPRTRQSSDDKKRAATMKAQFHAVYRRADASMSDLMFNTMCAAFRTVEQSQNSEHVDFGIKSFIKLALLDKYRGKNPIYDSHSPITASVPNSKHSIPAREGEPEPELDVDSSGCPFFDPSKLVDPAPNTPLDQKPSLDGLEMDLVSLKLSFHAVQQTLCMDKLDAIGASFSELLKSPVFKDSESRKLGVPLRFLPLTLSRPQLYANPIGAYNFYIHSLAPSFHPPPSAFEISRPPRLPFDQRIFRLRDSAIDLWLCSGGQVHRARIRIYSDSGFRIPLKPLVVSKSKSKPRPTFKLEIDLETPTGRPAARDYYVLVNAWYERAMSASYTRALQASSLSGVSSFELAGVWSADFSEDFGGGHWRTRGLRSSIDLDGDERTNERRIPY</sequence>
<dbReference type="EMBL" id="KQ085912">
    <property type="protein sequence ID" value="KLO16801.1"/>
    <property type="molecule type" value="Genomic_DNA"/>
</dbReference>
<keyword evidence="3" id="KW-1185">Reference proteome</keyword>
<feature type="compositionally biased region" description="Polar residues" evidence="1">
    <location>
        <begin position="191"/>
        <end position="202"/>
    </location>
</feature>
<gene>
    <name evidence="2" type="ORF">SCHPADRAFT_926345</name>
</gene>
<protein>
    <submittedName>
        <fullName evidence="2">Uncharacterized protein</fullName>
    </submittedName>
</protein>
<name>A0A0H2SI63_9AGAM</name>
<reference evidence="2 3" key="1">
    <citation type="submission" date="2015-04" db="EMBL/GenBank/DDBJ databases">
        <title>Complete genome sequence of Schizopora paradoxa KUC8140, a cosmopolitan wood degrader in East Asia.</title>
        <authorList>
            <consortium name="DOE Joint Genome Institute"/>
            <person name="Min B."/>
            <person name="Park H."/>
            <person name="Jang Y."/>
            <person name="Kim J.-J."/>
            <person name="Kim K.H."/>
            <person name="Pangilinan J."/>
            <person name="Lipzen A."/>
            <person name="Riley R."/>
            <person name="Grigoriev I.V."/>
            <person name="Spatafora J.W."/>
            <person name="Choi I.-G."/>
        </authorList>
    </citation>
    <scope>NUCLEOTIDE SEQUENCE [LARGE SCALE GENOMIC DNA]</scope>
    <source>
        <strain evidence="2 3">KUC8140</strain>
    </source>
</reference>
<evidence type="ECO:0000313" key="2">
    <source>
        <dbReference type="EMBL" id="KLO16801.1"/>
    </source>
</evidence>
<organism evidence="2 3">
    <name type="scientific">Schizopora paradoxa</name>
    <dbReference type="NCBI Taxonomy" id="27342"/>
    <lineage>
        <taxon>Eukaryota</taxon>
        <taxon>Fungi</taxon>
        <taxon>Dikarya</taxon>
        <taxon>Basidiomycota</taxon>
        <taxon>Agaricomycotina</taxon>
        <taxon>Agaricomycetes</taxon>
        <taxon>Hymenochaetales</taxon>
        <taxon>Schizoporaceae</taxon>
        <taxon>Schizopora</taxon>
    </lineage>
</organism>
<proteinExistence type="predicted"/>
<dbReference type="Proteomes" id="UP000053477">
    <property type="component" value="Unassembled WGS sequence"/>
</dbReference>
<evidence type="ECO:0000313" key="3">
    <source>
        <dbReference type="Proteomes" id="UP000053477"/>
    </source>
</evidence>
<evidence type="ECO:0000256" key="1">
    <source>
        <dbReference type="SAM" id="MobiDB-lite"/>
    </source>
</evidence>
<dbReference type="InParanoid" id="A0A0H2SI63"/>
<dbReference type="AlphaFoldDB" id="A0A0H2SI63"/>
<accession>A0A0H2SI63</accession>
<feature type="region of interest" description="Disordered" evidence="1">
    <location>
        <begin position="191"/>
        <end position="218"/>
    </location>
</feature>